<dbReference type="Gene3D" id="3.40.1410.10">
    <property type="entry name" value="Chorismate lyase-like"/>
    <property type="match status" value="1"/>
</dbReference>
<dbReference type="Gene3D" id="1.10.10.10">
    <property type="entry name" value="Winged helix-like DNA-binding domain superfamily/Winged helix DNA-binding domain"/>
    <property type="match status" value="1"/>
</dbReference>
<dbReference type="AlphaFoldDB" id="A0A9D1ICM6"/>
<dbReference type="InterPro" id="IPR011663">
    <property type="entry name" value="UTRA"/>
</dbReference>
<sequence length="144" mass="15989">MASVDINKNSEIPIYLQLKSYIQDEIAKGNLNPGSRVASETEISDKFHISRITVRKAYGELVEEGYLVRKRGKGTFLRDIRYRENLSSRSFTKCCESLGMQPGAKVVDCRSVPAVGRVAAALEVPDGTQVAYMERLRYADGVAV</sequence>
<evidence type="ECO:0000313" key="5">
    <source>
        <dbReference type="EMBL" id="HIU34548.1"/>
    </source>
</evidence>
<dbReference type="SUPFAM" id="SSF64288">
    <property type="entry name" value="Chorismate lyase-like"/>
    <property type="match status" value="1"/>
</dbReference>
<reference evidence="5" key="2">
    <citation type="journal article" date="2021" name="PeerJ">
        <title>Extensive microbial diversity within the chicken gut microbiome revealed by metagenomics and culture.</title>
        <authorList>
            <person name="Gilroy R."/>
            <person name="Ravi A."/>
            <person name="Getino M."/>
            <person name="Pursley I."/>
            <person name="Horton D.L."/>
            <person name="Alikhan N.F."/>
            <person name="Baker D."/>
            <person name="Gharbi K."/>
            <person name="Hall N."/>
            <person name="Watson M."/>
            <person name="Adriaenssens E.M."/>
            <person name="Foster-Nyarko E."/>
            <person name="Jarju S."/>
            <person name="Secka A."/>
            <person name="Antonio M."/>
            <person name="Oren A."/>
            <person name="Chaudhuri R.R."/>
            <person name="La Ragione R."/>
            <person name="Hildebrand F."/>
            <person name="Pallen M.J."/>
        </authorList>
    </citation>
    <scope>NUCLEOTIDE SEQUENCE</scope>
    <source>
        <strain evidence="5">ChiHcec3-11533</strain>
    </source>
</reference>
<accession>A0A9D1ICM6</accession>
<keyword evidence="3" id="KW-0804">Transcription</keyword>
<dbReference type="GO" id="GO:0003677">
    <property type="term" value="F:DNA binding"/>
    <property type="evidence" value="ECO:0007669"/>
    <property type="project" value="UniProtKB-KW"/>
</dbReference>
<evidence type="ECO:0000259" key="4">
    <source>
        <dbReference type="PROSITE" id="PS50949"/>
    </source>
</evidence>
<feature type="non-terminal residue" evidence="5">
    <location>
        <position position="144"/>
    </location>
</feature>
<dbReference type="PRINTS" id="PR00035">
    <property type="entry name" value="HTHGNTR"/>
</dbReference>
<name>A0A9D1ICM6_9FIRM</name>
<dbReference type="Pfam" id="PF07702">
    <property type="entry name" value="UTRA"/>
    <property type="match status" value="1"/>
</dbReference>
<keyword evidence="2" id="KW-0238">DNA-binding</keyword>
<dbReference type="InterPro" id="IPR000524">
    <property type="entry name" value="Tscrpt_reg_HTH_GntR"/>
</dbReference>
<dbReference type="FunFam" id="1.10.10.10:FF:000079">
    <property type="entry name" value="GntR family transcriptional regulator"/>
    <property type="match status" value="1"/>
</dbReference>
<dbReference type="PANTHER" id="PTHR44846">
    <property type="entry name" value="MANNOSYL-D-GLYCERATE TRANSPORT/METABOLISM SYSTEM REPRESSOR MNGR-RELATED"/>
    <property type="match status" value="1"/>
</dbReference>
<dbReference type="GO" id="GO:0045892">
    <property type="term" value="P:negative regulation of DNA-templated transcription"/>
    <property type="evidence" value="ECO:0007669"/>
    <property type="project" value="TreeGrafter"/>
</dbReference>
<comment type="caution">
    <text evidence="5">The sequence shown here is derived from an EMBL/GenBank/DDBJ whole genome shotgun (WGS) entry which is preliminary data.</text>
</comment>
<dbReference type="InterPro" id="IPR036388">
    <property type="entry name" value="WH-like_DNA-bd_sf"/>
</dbReference>
<keyword evidence="1" id="KW-0805">Transcription regulation</keyword>
<protein>
    <submittedName>
        <fullName evidence="5">GntR family transcriptional regulator</fullName>
    </submittedName>
</protein>
<dbReference type="InterPro" id="IPR028978">
    <property type="entry name" value="Chorismate_lyase_/UTRA_dom_sf"/>
</dbReference>
<dbReference type="PROSITE" id="PS50949">
    <property type="entry name" value="HTH_GNTR"/>
    <property type="match status" value="1"/>
</dbReference>
<organism evidence="5 6">
    <name type="scientific">Candidatus Pullichristensenella excrementigallinarum</name>
    <dbReference type="NCBI Taxonomy" id="2840907"/>
    <lineage>
        <taxon>Bacteria</taxon>
        <taxon>Bacillati</taxon>
        <taxon>Bacillota</taxon>
        <taxon>Clostridia</taxon>
        <taxon>Candidatus Pullichristensenella</taxon>
    </lineage>
</organism>
<dbReference type="SUPFAM" id="SSF46785">
    <property type="entry name" value="Winged helix' DNA-binding domain"/>
    <property type="match status" value="1"/>
</dbReference>
<dbReference type="InterPro" id="IPR036390">
    <property type="entry name" value="WH_DNA-bd_sf"/>
</dbReference>
<proteinExistence type="predicted"/>
<evidence type="ECO:0000256" key="1">
    <source>
        <dbReference type="ARBA" id="ARBA00023015"/>
    </source>
</evidence>
<evidence type="ECO:0000256" key="3">
    <source>
        <dbReference type="ARBA" id="ARBA00023163"/>
    </source>
</evidence>
<dbReference type="PANTHER" id="PTHR44846:SF1">
    <property type="entry name" value="MANNOSYL-D-GLYCERATE TRANSPORT_METABOLISM SYSTEM REPRESSOR MNGR-RELATED"/>
    <property type="match status" value="1"/>
</dbReference>
<dbReference type="EMBL" id="DVMU01000185">
    <property type="protein sequence ID" value="HIU34548.1"/>
    <property type="molecule type" value="Genomic_DNA"/>
</dbReference>
<reference evidence="5" key="1">
    <citation type="submission" date="2020-10" db="EMBL/GenBank/DDBJ databases">
        <authorList>
            <person name="Gilroy R."/>
        </authorList>
    </citation>
    <scope>NUCLEOTIDE SEQUENCE</scope>
    <source>
        <strain evidence="5">ChiHcec3-11533</strain>
    </source>
</reference>
<dbReference type="CDD" id="cd07377">
    <property type="entry name" value="WHTH_GntR"/>
    <property type="match status" value="1"/>
</dbReference>
<dbReference type="GO" id="GO:0003700">
    <property type="term" value="F:DNA-binding transcription factor activity"/>
    <property type="evidence" value="ECO:0007669"/>
    <property type="project" value="InterPro"/>
</dbReference>
<dbReference type="Proteomes" id="UP000824072">
    <property type="component" value="Unassembled WGS sequence"/>
</dbReference>
<gene>
    <name evidence="5" type="ORF">IAB02_08295</name>
</gene>
<dbReference type="InterPro" id="IPR050679">
    <property type="entry name" value="Bact_HTH_transcr_reg"/>
</dbReference>
<evidence type="ECO:0000313" key="6">
    <source>
        <dbReference type="Proteomes" id="UP000824072"/>
    </source>
</evidence>
<dbReference type="SMART" id="SM00345">
    <property type="entry name" value="HTH_GNTR"/>
    <property type="match status" value="1"/>
</dbReference>
<feature type="domain" description="HTH gntR-type" evidence="4">
    <location>
        <begin position="12"/>
        <end position="80"/>
    </location>
</feature>
<dbReference type="Pfam" id="PF00392">
    <property type="entry name" value="GntR"/>
    <property type="match status" value="1"/>
</dbReference>
<evidence type="ECO:0000256" key="2">
    <source>
        <dbReference type="ARBA" id="ARBA00023125"/>
    </source>
</evidence>